<dbReference type="EMBL" id="MIHA01000025">
    <property type="protein sequence ID" value="ODQ87114.1"/>
    <property type="molecule type" value="Genomic_DNA"/>
</dbReference>
<dbReference type="OrthoDB" id="4752687at2"/>
<evidence type="ECO:0000256" key="1">
    <source>
        <dbReference type="SAM" id="MobiDB-lite"/>
    </source>
</evidence>
<feature type="region of interest" description="Disordered" evidence="1">
    <location>
        <begin position="1"/>
        <end position="95"/>
    </location>
</feature>
<name>A0A1E3RB64_MYCFV</name>
<keyword evidence="3" id="KW-1185">Reference proteome</keyword>
<accession>A0A1E3RB64</accession>
<proteinExistence type="predicted"/>
<comment type="caution">
    <text evidence="2">The sequence shown here is derived from an EMBL/GenBank/DDBJ whole genome shotgun (WGS) entry which is preliminary data.</text>
</comment>
<dbReference type="AlphaFoldDB" id="A0A1E3RB64"/>
<gene>
    <name evidence="2" type="ORF">BHQ18_24975</name>
</gene>
<dbReference type="STRING" id="1776.BHQ18_24975"/>
<dbReference type="Proteomes" id="UP000094053">
    <property type="component" value="Unassembled WGS sequence"/>
</dbReference>
<protein>
    <submittedName>
        <fullName evidence="2">Uncharacterized protein</fullName>
    </submittedName>
</protein>
<evidence type="ECO:0000313" key="2">
    <source>
        <dbReference type="EMBL" id="ODQ87114.1"/>
    </source>
</evidence>
<organism evidence="2 3">
    <name type="scientific">Mycolicibacterium flavescens</name>
    <name type="common">Mycobacterium flavescens</name>
    <dbReference type="NCBI Taxonomy" id="1776"/>
    <lineage>
        <taxon>Bacteria</taxon>
        <taxon>Bacillati</taxon>
        <taxon>Actinomycetota</taxon>
        <taxon>Actinomycetes</taxon>
        <taxon>Mycobacteriales</taxon>
        <taxon>Mycobacteriaceae</taxon>
        <taxon>Mycolicibacterium</taxon>
    </lineage>
</organism>
<reference evidence="3" key="1">
    <citation type="submission" date="2016-09" db="EMBL/GenBank/DDBJ databases">
        <authorList>
            <person name="Greninger A.L."/>
            <person name="Jerome K.R."/>
            <person name="Mcnair B."/>
            <person name="Wallis C."/>
            <person name="Fang F."/>
        </authorList>
    </citation>
    <scope>NUCLEOTIDE SEQUENCE [LARGE SCALE GENOMIC DNA]</scope>
    <source>
        <strain evidence="3">M6</strain>
    </source>
</reference>
<evidence type="ECO:0000313" key="3">
    <source>
        <dbReference type="Proteomes" id="UP000094053"/>
    </source>
</evidence>
<dbReference type="RefSeq" id="WP_069416399.1">
    <property type="nucleotide sequence ID" value="NZ_JACKUL010000039.1"/>
</dbReference>
<sequence>MVTEPERDVQAAEERAREARDRAARAGLSAAESFERSARLHEELAGLQQDTASRGIPAPEVNLESSARHREAAQEDRTLAHRKREESEADLNGPV</sequence>
<feature type="compositionally biased region" description="Basic and acidic residues" evidence="1">
    <location>
        <begin position="66"/>
        <end position="86"/>
    </location>
</feature>
<feature type="compositionally biased region" description="Basic and acidic residues" evidence="1">
    <location>
        <begin position="33"/>
        <end position="44"/>
    </location>
</feature>
<feature type="compositionally biased region" description="Basic and acidic residues" evidence="1">
    <location>
        <begin position="1"/>
        <end position="24"/>
    </location>
</feature>